<dbReference type="AlphaFoldDB" id="E4YEU3"/>
<proteinExistence type="predicted"/>
<feature type="region of interest" description="Disordered" evidence="1">
    <location>
        <begin position="81"/>
        <end position="106"/>
    </location>
</feature>
<dbReference type="EMBL" id="FN654469">
    <property type="protein sequence ID" value="CBY34030.1"/>
    <property type="molecule type" value="Genomic_DNA"/>
</dbReference>
<dbReference type="Proteomes" id="UP000011014">
    <property type="component" value="Unassembled WGS sequence"/>
</dbReference>
<protein>
    <submittedName>
        <fullName evidence="2">Uncharacterized protein</fullName>
    </submittedName>
</protein>
<organism evidence="2">
    <name type="scientific">Oikopleura dioica</name>
    <name type="common">Tunicate</name>
    <dbReference type="NCBI Taxonomy" id="34765"/>
    <lineage>
        <taxon>Eukaryota</taxon>
        <taxon>Metazoa</taxon>
        <taxon>Chordata</taxon>
        <taxon>Tunicata</taxon>
        <taxon>Appendicularia</taxon>
        <taxon>Copelata</taxon>
        <taxon>Oikopleuridae</taxon>
        <taxon>Oikopleura</taxon>
    </lineage>
</organism>
<name>E4YEU3_OIKDI</name>
<feature type="compositionally biased region" description="Basic and acidic residues" evidence="1">
    <location>
        <begin position="95"/>
        <end position="105"/>
    </location>
</feature>
<accession>E4YEU3</accession>
<evidence type="ECO:0000313" key="2">
    <source>
        <dbReference type="EMBL" id="CBY34030.1"/>
    </source>
</evidence>
<evidence type="ECO:0000256" key="1">
    <source>
        <dbReference type="SAM" id="MobiDB-lite"/>
    </source>
</evidence>
<reference evidence="2" key="1">
    <citation type="journal article" date="2010" name="Science">
        <title>Plasticity of animal genome architecture unmasked by rapid evolution of a pelagic tunicate.</title>
        <authorList>
            <person name="Denoeud F."/>
            <person name="Henriet S."/>
            <person name="Mungpakdee S."/>
            <person name="Aury J.M."/>
            <person name="Da Silva C."/>
            <person name="Brinkmann H."/>
            <person name="Mikhaleva J."/>
            <person name="Olsen L.C."/>
            <person name="Jubin C."/>
            <person name="Canestro C."/>
            <person name="Bouquet J.M."/>
            <person name="Danks G."/>
            <person name="Poulain J."/>
            <person name="Campsteijn C."/>
            <person name="Adamski M."/>
            <person name="Cross I."/>
            <person name="Yadetie F."/>
            <person name="Muffato M."/>
            <person name="Louis A."/>
            <person name="Butcher S."/>
            <person name="Tsagkogeorga G."/>
            <person name="Konrad A."/>
            <person name="Singh S."/>
            <person name="Jensen M.F."/>
            <person name="Cong E.H."/>
            <person name="Eikeseth-Otteraa H."/>
            <person name="Noel B."/>
            <person name="Anthouard V."/>
            <person name="Porcel B.M."/>
            <person name="Kachouri-Lafond R."/>
            <person name="Nishino A."/>
            <person name="Ugolini M."/>
            <person name="Chourrout P."/>
            <person name="Nishida H."/>
            <person name="Aasland R."/>
            <person name="Huzurbazar S."/>
            <person name="Westhof E."/>
            <person name="Delsuc F."/>
            <person name="Lehrach H."/>
            <person name="Reinhardt R."/>
            <person name="Weissenbach J."/>
            <person name="Roy S.W."/>
            <person name="Artiguenave F."/>
            <person name="Postlethwait J.H."/>
            <person name="Manak J.R."/>
            <person name="Thompson E.M."/>
            <person name="Jaillon O."/>
            <person name="Du Pasquier L."/>
            <person name="Boudinot P."/>
            <person name="Liberles D.A."/>
            <person name="Volff J.N."/>
            <person name="Philippe H."/>
            <person name="Lenhard B."/>
            <person name="Roest Crollius H."/>
            <person name="Wincker P."/>
            <person name="Chourrout D."/>
        </authorList>
    </citation>
    <scope>NUCLEOTIDE SEQUENCE [LARGE SCALE GENOMIC DNA]</scope>
</reference>
<gene>
    <name evidence="2" type="ORF">GSOID_T00022008001</name>
</gene>
<sequence>MQRVIRWSTCVLPSYQNLRQKNLTHICHDKAQETIDNVSRKWGDEARSMMQAAWLNNYARFFGKNELDYLLSKKRALPELTQEDQAKRGNQHLVGRPDRFNHEIPKVPPIMVSQDEIINKRLSSE</sequence>